<accession>A0A4V3DLG0</accession>
<comment type="caution">
    <text evidence="1">The sequence shown here is derived from an EMBL/GenBank/DDBJ whole genome shotgun (WGS) entry which is preliminary data.</text>
</comment>
<dbReference type="SUPFAM" id="SSF53474">
    <property type="entry name" value="alpha/beta-Hydrolases"/>
    <property type="match status" value="1"/>
</dbReference>
<dbReference type="Gene3D" id="3.40.50.1820">
    <property type="entry name" value="alpha/beta hydrolase"/>
    <property type="match status" value="1"/>
</dbReference>
<evidence type="ECO:0008006" key="3">
    <source>
        <dbReference type="Google" id="ProtNLM"/>
    </source>
</evidence>
<dbReference type="InterPro" id="IPR029058">
    <property type="entry name" value="AB_hydrolase_fold"/>
</dbReference>
<evidence type="ECO:0000313" key="1">
    <source>
        <dbReference type="EMBL" id="TDR39404.1"/>
    </source>
</evidence>
<evidence type="ECO:0000313" key="2">
    <source>
        <dbReference type="Proteomes" id="UP000295293"/>
    </source>
</evidence>
<keyword evidence="2" id="KW-1185">Reference proteome</keyword>
<gene>
    <name evidence="1" type="ORF">DFR29_116105</name>
</gene>
<dbReference type="RefSeq" id="WP_133820871.1">
    <property type="nucleotide sequence ID" value="NZ_SNZH01000016.1"/>
</dbReference>
<dbReference type="Proteomes" id="UP000295293">
    <property type="component" value="Unassembled WGS sequence"/>
</dbReference>
<reference evidence="1 2" key="1">
    <citation type="submission" date="2019-03" db="EMBL/GenBank/DDBJ databases">
        <title>Genomic Encyclopedia of Type Strains, Phase IV (KMG-IV): sequencing the most valuable type-strain genomes for metagenomic binning, comparative biology and taxonomic classification.</title>
        <authorList>
            <person name="Goeker M."/>
        </authorList>
    </citation>
    <scope>NUCLEOTIDE SEQUENCE [LARGE SCALE GENOMIC DNA]</scope>
    <source>
        <strain evidence="1 2">DSM 21667</strain>
    </source>
</reference>
<dbReference type="OrthoDB" id="238337at2"/>
<organism evidence="1 2">
    <name type="scientific">Tahibacter aquaticus</name>
    <dbReference type="NCBI Taxonomy" id="520092"/>
    <lineage>
        <taxon>Bacteria</taxon>
        <taxon>Pseudomonadati</taxon>
        <taxon>Pseudomonadota</taxon>
        <taxon>Gammaproteobacteria</taxon>
        <taxon>Lysobacterales</taxon>
        <taxon>Rhodanobacteraceae</taxon>
        <taxon>Tahibacter</taxon>
    </lineage>
</organism>
<proteinExistence type="predicted"/>
<dbReference type="AlphaFoldDB" id="A0A4V3DLG0"/>
<sequence>MPSMVPVGPFKTRKTAEGLPFPYYIIPFDKQGRCEGPATRRHLLDNLAGFSDIFLFSHGWNNDWAAATARYESFIDGYTAQRTALGLAVPADYRPLLVGVFWPSQTMAWFDSETGPGFAGTGPEDVESGRQLAADIASSLPDDEHQRFLELVQAEALSPAQARDLAALLASLARGDDEGVSRDGPDADDLLAAAAALAPPPPDFDDVDAMASAPGSTPAAAGLGDILGKLDPRNLIKPFTVWQMKDRAGVVGSRGVSALLHELLQRSPARIHLLGHSFGCKVVMSATAALPSLPRKIHSALLLQPAISQYAFAAVVPESGLPGGYLKNLACIERPVAATFSAHDAALTKTFHLALRRKSDLGEQPEAAGSSPSKYGALGGFGPQDSAATIVEIKEPGEAYALGAGNAIVGIRGTRRISGHGDISTPATWWLAYSLASGR</sequence>
<name>A0A4V3DLG0_9GAMM</name>
<dbReference type="EMBL" id="SNZH01000016">
    <property type="protein sequence ID" value="TDR39404.1"/>
    <property type="molecule type" value="Genomic_DNA"/>
</dbReference>
<protein>
    <recommendedName>
        <fullName evidence="3">Alpha/beta hydrolase family protein DUF900</fullName>
    </recommendedName>
</protein>